<dbReference type="Proteomes" id="UP000580654">
    <property type="component" value="Unassembled WGS sequence"/>
</dbReference>
<organism evidence="1 2">
    <name type="scientific">Muricoccus pecuniae</name>
    <dbReference type="NCBI Taxonomy" id="693023"/>
    <lineage>
        <taxon>Bacteria</taxon>
        <taxon>Pseudomonadati</taxon>
        <taxon>Pseudomonadota</taxon>
        <taxon>Alphaproteobacteria</taxon>
        <taxon>Acetobacterales</taxon>
        <taxon>Roseomonadaceae</taxon>
        <taxon>Muricoccus</taxon>
    </lineage>
</organism>
<dbReference type="AlphaFoldDB" id="A0A840Y474"/>
<protein>
    <submittedName>
        <fullName evidence="1">Uncharacterized protein</fullName>
    </submittedName>
</protein>
<keyword evidence="2" id="KW-1185">Reference proteome</keyword>
<evidence type="ECO:0000313" key="2">
    <source>
        <dbReference type="Proteomes" id="UP000580654"/>
    </source>
</evidence>
<dbReference type="EMBL" id="JACIJD010000006">
    <property type="protein sequence ID" value="MBB5693579.1"/>
    <property type="molecule type" value="Genomic_DNA"/>
</dbReference>
<sequence>MSSKIEVIQEILSLVMSAVHLNEARQSAIFERLTHQRAGEMLQDWPEDYQKIEHIRRPLALAEARVRDLVGVRHPTGDTFVPNVASDIKIPFSPLLEEGVREMLIERTHRRLNASWSYVDVVSWERLIRPKDTPFLFQLCLPLGKPHKRHMVIAEEHNKSGVHFHYSKLDGKRSDVLFSFGEDPPDPHHPIKWERHATGKAKFWPIPDEWNLKKRVNINQVCCAARNDLPSTMRFFKPSKEARFLLPM</sequence>
<accession>A0A840Y474</accession>
<name>A0A840Y474_9PROT</name>
<evidence type="ECO:0000313" key="1">
    <source>
        <dbReference type="EMBL" id="MBB5693579.1"/>
    </source>
</evidence>
<comment type="caution">
    <text evidence="1">The sequence shown here is derived from an EMBL/GenBank/DDBJ whole genome shotgun (WGS) entry which is preliminary data.</text>
</comment>
<dbReference type="RefSeq" id="WP_184516019.1">
    <property type="nucleotide sequence ID" value="NZ_JACIJD010000006.1"/>
</dbReference>
<reference evidence="1 2" key="1">
    <citation type="submission" date="2020-08" db="EMBL/GenBank/DDBJ databases">
        <title>Genomic Encyclopedia of Type Strains, Phase IV (KMG-IV): sequencing the most valuable type-strain genomes for metagenomic binning, comparative biology and taxonomic classification.</title>
        <authorList>
            <person name="Goeker M."/>
        </authorList>
    </citation>
    <scope>NUCLEOTIDE SEQUENCE [LARGE SCALE GENOMIC DNA]</scope>
    <source>
        <strain evidence="1 2">DSM 25622</strain>
    </source>
</reference>
<proteinExistence type="predicted"/>
<gene>
    <name evidence="1" type="ORF">FHS87_001612</name>
</gene>